<evidence type="ECO:0000256" key="2">
    <source>
        <dbReference type="ARBA" id="ARBA00022475"/>
    </source>
</evidence>
<evidence type="ECO:0000259" key="7">
    <source>
        <dbReference type="Pfam" id="PF11862"/>
    </source>
</evidence>
<reference evidence="8 9" key="1">
    <citation type="submission" date="2020-08" db="EMBL/GenBank/DDBJ databases">
        <title>Genomic Encyclopedia of Type Strains, Phase IV (KMG-IV): sequencing the most valuable type-strain genomes for metagenomic binning, comparative biology and taxonomic classification.</title>
        <authorList>
            <person name="Goeker M."/>
        </authorList>
    </citation>
    <scope>NUCLEOTIDE SEQUENCE [LARGE SCALE GENOMIC DNA]</scope>
    <source>
        <strain evidence="8 9">DSM 29853</strain>
    </source>
</reference>
<evidence type="ECO:0000256" key="4">
    <source>
        <dbReference type="ARBA" id="ARBA00022989"/>
    </source>
</evidence>
<dbReference type="PANTHER" id="PTHR30482">
    <property type="entry name" value="HIGH-AFFINITY BRANCHED-CHAIN AMINO ACID TRANSPORT SYSTEM PERMEASE"/>
    <property type="match status" value="1"/>
</dbReference>
<comment type="caution">
    <text evidence="8">The sequence shown here is derived from an EMBL/GenBank/DDBJ whole genome shotgun (WGS) entry which is preliminary data.</text>
</comment>
<dbReference type="EMBL" id="JACIEZ010000001">
    <property type="protein sequence ID" value="MBB4063211.1"/>
    <property type="molecule type" value="Genomic_DNA"/>
</dbReference>
<dbReference type="Pfam" id="PF02653">
    <property type="entry name" value="BPD_transp_2"/>
    <property type="match status" value="1"/>
</dbReference>
<feature type="transmembrane region" description="Helical" evidence="6">
    <location>
        <begin position="212"/>
        <end position="231"/>
    </location>
</feature>
<dbReference type="Pfam" id="PF11862">
    <property type="entry name" value="DUF3382"/>
    <property type="match status" value="1"/>
</dbReference>
<dbReference type="Proteomes" id="UP000528286">
    <property type="component" value="Unassembled WGS sequence"/>
</dbReference>
<dbReference type="GO" id="GO:0005886">
    <property type="term" value="C:plasma membrane"/>
    <property type="evidence" value="ECO:0007669"/>
    <property type="project" value="UniProtKB-SubCell"/>
</dbReference>
<sequence>MADNNAASVRADDSLFQKGIKEGLFAGAISFGMFLLYIGIVTEQNIHNELVYRFRWGLLAAFVIIAAVGRFLIVTVVQPWVAARKANAKPAVEEKGFFSKNFLKIALVFLVFYPILAVTLAGTQGSLKYVDNFGIQILIYVMLAWGLNIVVGLAGLLDLGYVAFYAVGAYSYALLSSYFGLSFWLLLPISGILAALWGMILGFPVLRLRGDYLAIVTLAFGEIIRLVLINWTDVTKGTFGISSIPKATLFGIKFDASKEGFAALFGLAPSSAYYKIFLFYLILALCLLTAYVTIRLRRMPIGRAWEALREDEIACRALGINTVTTKLTAFATGAMFGGFAGSFFAARQGFVSPDSFIFMESAIILAIVVLGGMGSLTGIAIAAVAMIGGTELLREMEFLKHIFGDDFTPELYRMLLFGAAMVLVMLFKPRGFVGSREPTAFLKERKNVSSSFTKEGHG</sequence>
<protein>
    <submittedName>
        <fullName evidence="8">Branched-chain amino acid transport system permease protein</fullName>
    </submittedName>
</protein>
<dbReference type="InterPro" id="IPR021807">
    <property type="entry name" value="LivHM_N"/>
</dbReference>
<evidence type="ECO:0000256" key="6">
    <source>
        <dbReference type="SAM" id="Phobius"/>
    </source>
</evidence>
<keyword evidence="3 6" id="KW-0812">Transmembrane</keyword>
<comment type="subcellular location">
    <subcellularLocation>
        <location evidence="1">Cell membrane</location>
        <topology evidence="1">Multi-pass membrane protein</topology>
    </subcellularLocation>
</comment>
<evidence type="ECO:0000313" key="9">
    <source>
        <dbReference type="Proteomes" id="UP000528286"/>
    </source>
</evidence>
<feature type="transmembrane region" description="Helical" evidence="6">
    <location>
        <begin position="362"/>
        <end position="390"/>
    </location>
</feature>
<evidence type="ECO:0000256" key="5">
    <source>
        <dbReference type="ARBA" id="ARBA00023136"/>
    </source>
</evidence>
<dbReference type="AlphaFoldDB" id="A0A7W6J1R3"/>
<evidence type="ECO:0000256" key="3">
    <source>
        <dbReference type="ARBA" id="ARBA00022692"/>
    </source>
</evidence>
<feature type="transmembrane region" description="Helical" evidence="6">
    <location>
        <begin position="54"/>
        <end position="81"/>
    </location>
</feature>
<evidence type="ECO:0000256" key="1">
    <source>
        <dbReference type="ARBA" id="ARBA00004651"/>
    </source>
</evidence>
<feature type="transmembrane region" description="Helical" evidence="6">
    <location>
        <begin position="410"/>
        <end position="427"/>
    </location>
</feature>
<feature type="transmembrane region" description="Helical" evidence="6">
    <location>
        <begin position="185"/>
        <end position="205"/>
    </location>
</feature>
<feature type="domain" description="High-affinity branched-chain amino acid transport system permease LivHM N-terminal" evidence="7">
    <location>
        <begin position="20"/>
        <end position="113"/>
    </location>
</feature>
<feature type="transmembrane region" description="Helical" evidence="6">
    <location>
        <begin position="102"/>
        <end position="121"/>
    </location>
</feature>
<gene>
    <name evidence="8" type="ORF">GGR23_000372</name>
</gene>
<dbReference type="GO" id="GO:0015658">
    <property type="term" value="F:branched-chain amino acid transmembrane transporter activity"/>
    <property type="evidence" value="ECO:0007669"/>
    <property type="project" value="InterPro"/>
</dbReference>
<feature type="transmembrane region" description="Helical" evidence="6">
    <location>
        <begin position="161"/>
        <end position="179"/>
    </location>
</feature>
<feature type="transmembrane region" description="Helical" evidence="6">
    <location>
        <begin position="24"/>
        <end position="42"/>
    </location>
</feature>
<feature type="transmembrane region" description="Helical" evidence="6">
    <location>
        <begin position="272"/>
        <end position="294"/>
    </location>
</feature>
<dbReference type="NCBIfam" id="NF008450">
    <property type="entry name" value="PRK11301.1"/>
    <property type="match status" value="1"/>
</dbReference>
<accession>A0A7W6J1R3</accession>
<proteinExistence type="predicted"/>
<dbReference type="InterPro" id="IPR043428">
    <property type="entry name" value="LivM-like"/>
</dbReference>
<keyword evidence="2" id="KW-1003">Cell membrane</keyword>
<dbReference type="PANTHER" id="PTHR30482:SF20">
    <property type="entry name" value="HIGH-AFFINITY BRANCHED-CHAIN AMINO ACID TRANSPORT SYSTEM PERMEASE PROTEIN LIVM"/>
    <property type="match status" value="1"/>
</dbReference>
<name>A0A7W6J1R3_9HYPH</name>
<keyword evidence="4 6" id="KW-1133">Transmembrane helix</keyword>
<dbReference type="CDD" id="cd06581">
    <property type="entry name" value="TM_PBP1_LivM_like"/>
    <property type="match status" value="1"/>
</dbReference>
<organism evidence="8 9">
    <name type="scientific">Gellertiella hungarica</name>
    <dbReference type="NCBI Taxonomy" id="1572859"/>
    <lineage>
        <taxon>Bacteria</taxon>
        <taxon>Pseudomonadati</taxon>
        <taxon>Pseudomonadota</taxon>
        <taxon>Alphaproteobacteria</taxon>
        <taxon>Hyphomicrobiales</taxon>
        <taxon>Rhizobiaceae</taxon>
        <taxon>Gellertiella</taxon>
    </lineage>
</organism>
<keyword evidence="9" id="KW-1185">Reference proteome</keyword>
<feature type="transmembrane region" description="Helical" evidence="6">
    <location>
        <begin position="133"/>
        <end position="154"/>
    </location>
</feature>
<dbReference type="InterPro" id="IPR001851">
    <property type="entry name" value="ABC_transp_permease"/>
</dbReference>
<keyword evidence="5 6" id="KW-0472">Membrane</keyword>
<evidence type="ECO:0000313" key="8">
    <source>
        <dbReference type="EMBL" id="MBB4063211.1"/>
    </source>
</evidence>